<proteinExistence type="predicted"/>
<comment type="caution">
    <text evidence="3">The sequence shown here is derived from an EMBL/GenBank/DDBJ whole genome shotgun (WGS) entry which is preliminary data.</text>
</comment>
<protein>
    <submittedName>
        <fullName evidence="3">Uncharacterized protein</fullName>
    </submittedName>
</protein>
<feature type="compositionally biased region" description="Polar residues" evidence="2">
    <location>
        <begin position="560"/>
        <end position="573"/>
    </location>
</feature>
<feature type="compositionally biased region" description="Low complexity" evidence="2">
    <location>
        <begin position="757"/>
        <end position="786"/>
    </location>
</feature>
<dbReference type="EMBL" id="JAFIQS010000007">
    <property type="protein sequence ID" value="KAG5167314.1"/>
    <property type="molecule type" value="Genomic_DNA"/>
</dbReference>
<keyword evidence="1" id="KW-0175">Coiled coil</keyword>
<gene>
    <name evidence="3" type="ORF">JR316_007662</name>
</gene>
<feature type="compositionally biased region" description="Basic and acidic residues" evidence="2">
    <location>
        <begin position="144"/>
        <end position="166"/>
    </location>
</feature>
<feature type="compositionally biased region" description="Polar residues" evidence="2">
    <location>
        <begin position="224"/>
        <end position="249"/>
    </location>
</feature>
<feature type="region of interest" description="Disordered" evidence="2">
    <location>
        <begin position="114"/>
        <end position="261"/>
    </location>
</feature>
<evidence type="ECO:0000256" key="1">
    <source>
        <dbReference type="SAM" id="Coils"/>
    </source>
</evidence>
<feature type="compositionally biased region" description="Basic residues" evidence="2">
    <location>
        <begin position="787"/>
        <end position="796"/>
    </location>
</feature>
<sequence>MALSAGGDFEIKLQIRYFGLKATQYFSKFTPESDATFRGDLTSLKLPHPKRENTTFVSHGCVQCVWPAVQKDGTLHKHIALKSKPSEELLQSLSISNLNVKYIYPQKRKLPEEYTQSYPSKSTSSQPVNHSSNGLPFPFKKHNTTWERPHKLFKIDPADDPSRSPEPEQPFPTFKNLPPLPPRKAPEKIHVPIPSNSKGPRTSDTSHTTTQNAENKKGEEDINVRSQSSSQSLRPTTNGNKPTTSSSINSKKKPSTIGKHITSSFRNSFGLQNTPNINQSQISTAKPTLPISKPFDFNFKPSTQVGQVSSIFPGTETDTTKVTPKVPSASTGQTVQTGTSFRTNMSGGHPTSFSEKNNGRRNEGTSSGAFGGKNASISQNQASPSFADIFGSQKPPDGTQKAVTMFTYTYSSDSSQTTSYDPGTSNFKAPRNVATSSQSQTGIADLNPSSSGIAAVQTVFTNPFDTTRSPVTTYDVKMDVDSVHNASKAPPVAPKAYYSQINTEASSSWYKPQSRSRLPTEPKILQGRYTKPDKTPESPPVKQECTEDTTVLHTFHAPNLSVTSTDGNTQTRIRPSRFQPAESSTNEKDAQQDKNKGSNLVKEFLSSLKSKESERARAQQASDNSSTEQTLLKVEAPEPQIPSSSSSQLVHQTQPPSPVALDQYERGSMQQQQQQWGWYDSSEVPPFRGPAPQVDTTTGFVLPTPPPSAIDPVSTALAAFNTLKWASWYHNPEQQQQHQQPPVEPFITSDFPIPSESTGPLAPSLSSSSSLFQSASSLSSSSTTSPKTHKRKRPSTHTKDELLAIQTLLRESSDIKREIAAKMAREAVVIAELKSLNSSVVPRPIMLGHQTEEAEMEAEIFRLRNELKREKRLREEAENAIKDIRRECKEPFVVPSLLDAFVQVSKLTTRGLRPPDAPQIDAKAK</sequence>
<dbReference type="AlphaFoldDB" id="A0A8H8CJS2"/>
<feature type="region of interest" description="Disordered" evidence="2">
    <location>
        <begin position="310"/>
        <end position="378"/>
    </location>
</feature>
<feature type="compositionally biased region" description="Basic and acidic residues" evidence="2">
    <location>
        <begin position="214"/>
        <end position="223"/>
    </location>
</feature>
<evidence type="ECO:0000256" key="2">
    <source>
        <dbReference type="SAM" id="MobiDB-lite"/>
    </source>
</evidence>
<feature type="compositionally biased region" description="Polar residues" evidence="2">
    <location>
        <begin position="619"/>
        <end position="630"/>
    </location>
</feature>
<feature type="region of interest" description="Disordered" evidence="2">
    <location>
        <begin position="506"/>
        <end position="688"/>
    </location>
</feature>
<feature type="compositionally biased region" description="Polar residues" evidence="2">
    <location>
        <begin position="506"/>
        <end position="517"/>
    </location>
</feature>
<feature type="compositionally biased region" description="Basic and acidic residues" evidence="2">
    <location>
        <begin position="585"/>
        <end position="596"/>
    </location>
</feature>
<feature type="compositionally biased region" description="Low complexity" evidence="2">
    <location>
        <begin position="732"/>
        <end position="741"/>
    </location>
</feature>
<feature type="compositionally biased region" description="Polar residues" evidence="2">
    <location>
        <begin position="194"/>
        <end position="213"/>
    </location>
</feature>
<feature type="compositionally biased region" description="Polar residues" evidence="2">
    <location>
        <begin position="114"/>
        <end position="134"/>
    </location>
</feature>
<organism evidence="3">
    <name type="scientific">Psilocybe cubensis</name>
    <name type="common">Psychedelic mushroom</name>
    <name type="synonym">Stropharia cubensis</name>
    <dbReference type="NCBI Taxonomy" id="181762"/>
    <lineage>
        <taxon>Eukaryota</taxon>
        <taxon>Fungi</taxon>
        <taxon>Dikarya</taxon>
        <taxon>Basidiomycota</taxon>
        <taxon>Agaricomycotina</taxon>
        <taxon>Agaricomycetes</taxon>
        <taxon>Agaricomycetidae</taxon>
        <taxon>Agaricales</taxon>
        <taxon>Agaricineae</taxon>
        <taxon>Strophariaceae</taxon>
        <taxon>Psilocybe</taxon>
    </lineage>
</organism>
<feature type="coiled-coil region" evidence="1">
    <location>
        <begin position="853"/>
        <end position="890"/>
    </location>
</feature>
<feature type="region of interest" description="Disordered" evidence="2">
    <location>
        <begin position="732"/>
        <end position="801"/>
    </location>
</feature>
<feature type="compositionally biased region" description="Polar residues" evidence="2">
    <location>
        <begin position="310"/>
        <end position="356"/>
    </location>
</feature>
<accession>A0A8H8CJS2</accession>
<reference evidence="3" key="1">
    <citation type="submission" date="2021-02" db="EMBL/GenBank/DDBJ databases">
        <title>Psilocybe cubensis genome.</title>
        <authorList>
            <person name="Mckernan K.J."/>
            <person name="Crawford S."/>
            <person name="Trippe A."/>
            <person name="Kane L.T."/>
            <person name="Mclaughlin S."/>
        </authorList>
    </citation>
    <scope>NUCLEOTIDE SEQUENCE [LARGE SCALE GENOMIC DNA]</scope>
    <source>
        <strain evidence="3">MGC-MH-2018</strain>
    </source>
</reference>
<evidence type="ECO:0000313" key="3">
    <source>
        <dbReference type="EMBL" id="KAG5167314.1"/>
    </source>
</evidence>
<name>A0A8H8CJS2_PSICU</name>